<dbReference type="PANTHER" id="PTHR24320">
    <property type="entry name" value="RETINOL DEHYDROGENASE"/>
    <property type="match status" value="1"/>
</dbReference>
<proteinExistence type="inferred from homology"/>
<organism evidence="4 5">
    <name type="scientific">Gloeophyllum trabeum (strain ATCC 11539 / FP-39264 / Madison 617)</name>
    <name type="common">Brown rot fungus</name>
    <dbReference type="NCBI Taxonomy" id="670483"/>
    <lineage>
        <taxon>Eukaryota</taxon>
        <taxon>Fungi</taxon>
        <taxon>Dikarya</taxon>
        <taxon>Basidiomycota</taxon>
        <taxon>Agaricomycotina</taxon>
        <taxon>Agaricomycetes</taxon>
        <taxon>Gloeophyllales</taxon>
        <taxon>Gloeophyllaceae</taxon>
        <taxon>Gloeophyllum</taxon>
    </lineage>
</organism>
<evidence type="ECO:0000313" key="4">
    <source>
        <dbReference type="EMBL" id="EPQ53758.1"/>
    </source>
</evidence>
<evidence type="ECO:0000256" key="2">
    <source>
        <dbReference type="ARBA" id="ARBA00023002"/>
    </source>
</evidence>
<dbReference type="Pfam" id="PF00106">
    <property type="entry name" value="adh_short"/>
    <property type="match status" value="1"/>
</dbReference>
<dbReference type="AlphaFoldDB" id="S7Q2J8"/>
<sequence length="327" mass="35799">MSTIITSNPSFGFETTAEEAAAALSSYIQGKTILVTGVTPGGLGAHFVTVVAAHKPKLLILAGRKPSILEQVAKELESAHPDVKTRTLELDLASQASVRKAAEQVLSWPEPIDVLVNNAAIMACPYSKTVDGLEIQFGTNHIGHFLFTNLIMSKLLQSKEPRIVNVSSGGHRFSDIRWDDIDFKDGQVYDKWRAYGQAKTANILFSLALAEKLGSKGLKAFSLHPGAIQTNLGRHINQQDIEALTALNKEVGNKVDPTTFRFKNLTQGTATHMVAAFDPALDQHNGVYLQDCQLAPEDETKPYAVDKKSAERLWKLSEEIVGQKFVY</sequence>
<dbReference type="PRINTS" id="PR00081">
    <property type="entry name" value="GDHRDH"/>
</dbReference>
<evidence type="ECO:0000256" key="3">
    <source>
        <dbReference type="RuleBase" id="RU000363"/>
    </source>
</evidence>
<dbReference type="Proteomes" id="UP000030669">
    <property type="component" value="Unassembled WGS sequence"/>
</dbReference>
<dbReference type="GO" id="GO:0016491">
    <property type="term" value="F:oxidoreductase activity"/>
    <property type="evidence" value="ECO:0007669"/>
    <property type="project" value="UniProtKB-KW"/>
</dbReference>
<dbReference type="OMA" id="DPWGWVD"/>
<dbReference type="EMBL" id="KB469305">
    <property type="protein sequence ID" value="EPQ53758.1"/>
    <property type="molecule type" value="Genomic_DNA"/>
</dbReference>
<dbReference type="PANTHER" id="PTHR24320:SF283">
    <property type="entry name" value="RETINOL DEHYDROGENASE 11"/>
    <property type="match status" value="1"/>
</dbReference>
<keyword evidence="2" id="KW-0560">Oxidoreductase</keyword>
<protein>
    <submittedName>
        <fullName evidence="4">NAD P-binding protein</fullName>
    </submittedName>
</protein>
<comment type="similarity">
    <text evidence="1 3">Belongs to the short-chain dehydrogenases/reductases (SDR) family.</text>
</comment>
<dbReference type="KEGG" id="gtr:GLOTRDRAFT_78852"/>
<dbReference type="Gene3D" id="3.40.50.720">
    <property type="entry name" value="NAD(P)-binding Rossmann-like Domain"/>
    <property type="match status" value="1"/>
</dbReference>
<name>S7Q2J8_GLOTA</name>
<dbReference type="SUPFAM" id="SSF51735">
    <property type="entry name" value="NAD(P)-binding Rossmann-fold domains"/>
    <property type="match status" value="1"/>
</dbReference>
<dbReference type="InterPro" id="IPR002347">
    <property type="entry name" value="SDR_fam"/>
</dbReference>
<dbReference type="PRINTS" id="PR00080">
    <property type="entry name" value="SDRFAMILY"/>
</dbReference>
<dbReference type="OrthoDB" id="191139at2759"/>
<dbReference type="HOGENOM" id="CLU_010194_44_0_1"/>
<evidence type="ECO:0000256" key="1">
    <source>
        <dbReference type="ARBA" id="ARBA00006484"/>
    </source>
</evidence>
<evidence type="ECO:0000313" key="5">
    <source>
        <dbReference type="Proteomes" id="UP000030669"/>
    </source>
</evidence>
<gene>
    <name evidence="4" type="ORF">GLOTRDRAFT_78852</name>
</gene>
<keyword evidence="5" id="KW-1185">Reference proteome</keyword>
<dbReference type="InterPro" id="IPR036291">
    <property type="entry name" value="NAD(P)-bd_dom_sf"/>
</dbReference>
<accession>S7Q2J8</accession>
<dbReference type="RefSeq" id="XP_007868047.1">
    <property type="nucleotide sequence ID" value="XM_007869856.1"/>
</dbReference>
<dbReference type="GeneID" id="19308843"/>
<reference evidence="4 5" key="1">
    <citation type="journal article" date="2012" name="Science">
        <title>The Paleozoic origin of enzymatic lignin decomposition reconstructed from 31 fungal genomes.</title>
        <authorList>
            <person name="Floudas D."/>
            <person name="Binder M."/>
            <person name="Riley R."/>
            <person name="Barry K."/>
            <person name="Blanchette R.A."/>
            <person name="Henrissat B."/>
            <person name="Martinez A.T."/>
            <person name="Otillar R."/>
            <person name="Spatafora J.W."/>
            <person name="Yadav J.S."/>
            <person name="Aerts A."/>
            <person name="Benoit I."/>
            <person name="Boyd A."/>
            <person name="Carlson A."/>
            <person name="Copeland A."/>
            <person name="Coutinho P.M."/>
            <person name="de Vries R.P."/>
            <person name="Ferreira P."/>
            <person name="Findley K."/>
            <person name="Foster B."/>
            <person name="Gaskell J."/>
            <person name="Glotzer D."/>
            <person name="Gorecki P."/>
            <person name="Heitman J."/>
            <person name="Hesse C."/>
            <person name="Hori C."/>
            <person name="Igarashi K."/>
            <person name="Jurgens J.A."/>
            <person name="Kallen N."/>
            <person name="Kersten P."/>
            <person name="Kohler A."/>
            <person name="Kuees U."/>
            <person name="Kumar T.K.A."/>
            <person name="Kuo A."/>
            <person name="LaButti K."/>
            <person name="Larrondo L.F."/>
            <person name="Lindquist E."/>
            <person name="Ling A."/>
            <person name="Lombard V."/>
            <person name="Lucas S."/>
            <person name="Lundell T."/>
            <person name="Martin R."/>
            <person name="McLaughlin D.J."/>
            <person name="Morgenstern I."/>
            <person name="Morin E."/>
            <person name="Murat C."/>
            <person name="Nagy L.G."/>
            <person name="Nolan M."/>
            <person name="Ohm R.A."/>
            <person name="Patyshakuliyeva A."/>
            <person name="Rokas A."/>
            <person name="Ruiz-Duenas F.J."/>
            <person name="Sabat G."/>
            <person name="Salamov A."/>
            <person name="Samejima M."/>
            <person name="Schmutz J."/>
            <person name="Slot J.C."/>
            <person name="St John F."/>
            <person name="Stenlid J."/>
            <person name="Sun H."/>
            <person name="Sun S."/>
            <person name="Syed K."/>
            <person name="Tsang A."/>
            <person name="Wiebenga A."/>
            <person name="Young D."/>
            <person name="Pisabarro A."/>
            <person name="Eastwood D.C."/>
            <person name="Martin F."/>
            <person name="Cullen D."/>
            <person name="Grigoriev I.V."/>
            <person name="Hibbett D.S."/>
        </authorList>
    </citation>
    <scope>NUCLEOTIDE SEQUENCE [LARGE SCALE GENOMIC DNA]</scope>
    <source>
        <strain evidence="4 5">ATCC 11539</strain>
    </source>
</reference>
<dbReference type="eggNOG" id="KOG1208">
    <property type="taxonomic scope" value="Eukaryota"/>
</dbReference>